<dbReference type="InterPro" id="IPR000120">
    <property type="entry name" value="Amidase"/>
</dbReference>
<dbReference type="GO" id="GO:0003824">
    <property type="term" value="F:catalytic activity"/>
    <property type="evidence" value="ECO:0007669"/>
    <property type="project" value="InterPro"/>
</dbReference>
<dbReference type="AlphaFoldDB" id="A0A1K2BLR2"/>
<dbReference type="SUPFAM" id="SSF75304">
    <property type="entry name" value="Amidase signature (AS) enzymes"/>
    <property type="match status" value="1"/>
</dbReference>
<dbReference type="InterPro" id="IPR023631">
    <property type="entry name" value="Amidase_dom"/>
</dbReference>
<dbReference type="PANTHER" id="PTHR11895">
    <property type="entry name" value="TRANSAMIDASE"/>
    <property type="match status" value="1"/>
</dbReference>
<dbReference type="EMBL" id="FPJO01000009">
    <property type="protein sequence ID" value="SFX99232.1"/>
    <property type="molecule type" value="Genomic_DNA"/>
</dbReference>
<dbReference type="InterPro" id="IPR020556">
    <property type="entry name" value="Amidase_CS"/>
</dbReference>
<dbReference type="RefSeq" id="WP_072486063.1">
    <property type="nucleotide sequence ID" value="NZ_CP108276.1"/>
</dbReference>
<dbReference type="Gene3D" id="3.90.1300.10">
    <property type="entry name" value="Amidase signature (AS) domain"/>
    <property type="match status" value="1"/>
</dbReference>
<dbReference type="NCBIfam" id="NF004717">
    <property type="entry name" value="PRK06061.1"/>
    <property type="match status" value="1"/>
</dbReference>
<reference evidence="3 4" key="1">
    <citation type="submission" date="2016-11" db="EMBL/GenBank/DDBJ databases">
        <authorList>
            <person name="Jaros S."/>
            <person name="Januszkiewicz K."/>
            <person name="Wedrychowicz H."/>
        </authorList>
    </citation>
    <scope>NUCLEOTIDE SEQUENCE [LARGE SCALE GENOMIC DNA]</scope>
    <source>
        <strain evidence="3 4">OK807</strain>
    </source>
</reference>
<gene>
    <name evidence="3" type="ORF">SAMN02787144_10098</name>
</gene>
<evidence type="ECO:0000313" key="3">
    <source>
        <dbReference type="EMBL" id="SFX99232.1"/>
    </source>
</evidence>
<dbReference type="PROSITE" id="PS00571">
    <property type="entry name" value="AMIDASES"/>
    <property type="match status" value="1"/>
</dbReference>
<proteinExistence type="inferred from homology"/>
<name>A0A1K2BLR2_STRAR</name>
<evidence type="ECO:0000256" key="1">
    <source>
        <dbReference type="ARBA" id="ARBA00009199"/>
    </source>
</evidence>
<dbReference type="OrthoDB" id="5175573at2"/>
<sequence length="492" mass="51166">MSSTEAVETTGPAGPAGLADSARELTEGRTTSVEQVSAALGRIEASQGTLNAFRHLRAEAALAEAAEADRRLAAGERLPLLGVPVAVKDDTDVLGMPTYFGCDGELPAATADSEAVRRLRAAGAVIVGKTNSCELGQWPFTEGPAFGATRNPWHTGHTPGGSSGGSAAAVAAGLVPAALGSDGAGSVRIPAAWTHLVGIKPQRGRISGHPHIDAFQGLTVNGPLARTVADAALLLDAVAGSHPEDPHRPPPVAAAAAAARRDPGRLRIALAWRPPLTLTGSAPHPDVRRAVLALAEALARLGHDVEEARPRYGLIGLGFVPRATAGIAELAARHPDPALLDPRTRSALRTGTRLGGRVVRAAREREVRQHRRIGAFFHTSRGGAGYDVLLTPTTALPPPPIGRFDGLSAWRTDLAMTEACPYAWPWNVLGWPGINVPAGFTAGGLPVGAQLLGPSRSEELLISLAAQLEADRRWYEHRPPAPPVPSPPADGR</sequence>
<comment type="similarity">
    <text evidence="1">Belongs to the amidase family.</text>
</comment>
<organism evidence="3 4">
    <name type="scientific">Streptomyces atratus</name>
    <dbReference type="NCBI Taxonomy" id="1893"/>
    <lineage>
        <taxon>Bacteria</taxon>
        <taxon>Bacillati</taxon>
        <taxon>Actinomycetota</taxon>
        <taxon>Actinomycetes</taxon>
        <taxon>Kitasatosporales</taxon>
        <taxon>Streptomycetaceae</taxon>
        <taxon>Streptomyces</taxon>
    </lineage>
</organism>
<dbReference type="STRING" id="1893.SAMN02787144_10098"/>
<dbReference type="PANTHER" id="PTHR11895:SF7">
    <property type="entry name" value="GLUTAMYL-TRNA(GLN) AMIDOTRANSFERASE SUBUNIT A, MITOCHONDRIAL"/>
    <property type="match status" value="1"/>
</dbReference>
<evidence type="ECO:0000259" key="2">
    <source>
        <dbReference type="Pfam" id="PF01425"/>
    </source>
</evidence>
<feature type="domain" description="Amidase" evidence="2">
    <location>
        <begin position="35"/>
        <end position="461"/>
    </location>
</feature>
<dbReference type="Pfam" id="PF01425">
    <property type="entry name" value="Amidase"/>
    <property type="match status" value="1"/>
</dbReference>
<evidence type="ECO:0000313" key="4">
    <source>
        <dbReference type="Proteomes" id="UP000181909"/>
    </source>
</evidence>
<protein>
    <submittedName>
        <fullName evidence="3">Amidase</fullName>
    </submittedName>
</protein>
<dbReference type="InterPro" id="IPR036928">
    <property type="entry name" value="AS_sf"/>
</dbReference>
<dbReference type="Proteomes" id="UP000181909">
    <property type="component" value="Unassembled WGS sequence"/>
</dbReference>
<accession>A0A1K2BLR2</accession>